<protein>
    <recommendedName>
        <fullName evidence="4">NodB homology domain-containing protein</fullName>
    </recommendedName>
</protein>
<dbReference type="CDD" id="cd10918">
    <property type="entry name" value="CE4_NodB_like_5s_6s"/>
    <property type="match status" value="1"/>
</dbReference>
<dbReference type="GO" id="GO:0005576">
    <property type="term" value="C:extracellular region"/>
    <property type="evidence" value="ECO:0007669"/>
    <property type="project" value="UniProtKB-SubCell"/>
</dbReference>
<accession>A0A437QSX2</accession>
<dbReference type="Gene3D" id="3.20.20.370">
    <property type="entry name" value="Glycoside hydrolase/deacetylase"/>
    <property type="match status" value="1"/>
</dbReference>
<dbReference type="EMBL" id="SACS01000008">
    <property type="protein sequence ID" value="RVU37607.1"/>
    <property type="molecule type" value="Genomic_DNA"/>
</dbReference>
<comment type="caution">
    <text evidence="5">The sequence shown here is derived from an EMBL/GenBank/DDBJ whole genome shotgun (WGS) entry which is preliminary data.</text>
</comment>
<dbReference type="InterPro" id="IPR011330">
    <property type="entry name" value="Glyco_hydro/deAcase_b/a-brl"/>
</dbReference>
<name>A0A437QSX2_9GAMM</name>
<feature type="domain" description="NodB homology" evidence="4">
    <location>
        <begin position="85"/>
        <end position="284"/>
    </location>
</feature>
<keyword evidence="6" id="KW-1185">Reference proteome</keyword>
<dbReference type="Proteomes" id="UP000283077">
    <property type="component" value="Unassembled WGS sequence"/>
</dbReference>
<keyword evidence="2" id="KW-0732">Signal</keyword>
<keyword evidence="3" id="KW-0472">Membrane</keyword>
<keyword evidence="3" id="KW-1133">Transmembrane helix</keyword>
<dbReference type="GO" id="GO:0016810">
    <property type="term" value="F:hydrolase activity, acting on carbon-nitrogen (but not peptide) bonds"/>
    <property type="evidence" value="ECO:0007669"/>
    <property type="project" value="InterPro"/>
</dbReference>
<dbReference type="GO" id="GO:0005975">
    <property type="term" value="P:carbohydrate metabolic process"/>
    <property type="evidence" value="ECO:0007669"/>
    <property type="project" value="InterPro"/>
</dbReference>
<proteinExistence type="predicted"/>
<evidence type="ECO:0000313" key="6">
    <source>
        <dbReference type="Proteomes" id="UP000283077"/>
    </source>
</evidence>
<organism evidence="5 6">
    <name type="scientific">Rheinheimera riviphila</name>
    <dbReference type="NCBI Taxonomy" id="1834037"/>
    <lineage>
        <taxon>Bacteria</taxon>
        <taxon>Pseudomonadati</taxon>
        <taxon>Pseudomonadota</taxon>
        <taxon>Gammaproteobacteria</taxon>
        <taxon>Chromatiales</taxon>
        <taxon>Chromatiaceae</taxon>
        <taxon>Rheinheimera</taxon>
    </lineage>
</organism>
<sequence>MRKQIKLSLLSVARLLGIFALCRWWFRDRVRVLCYHGFSYADEHLFRPKLFMTKQTFGKRLNYLANSRYQVVSLQQALANPQPLQVVLTMDDGWSGTFELVQPELAQHHFPLMLYVTSYYADKQIPVLNVALSYLLWKTSNTTLQLTIPQLAVDQSWSIANLPSAELVKQVCALIDQLEEPAHRAEVLQQLADQLGVSLQHHGQQLFRLLNIEELRALQQHHVDLQLHTHRHCSPLQPELFGRELEDNRQWLAQFQDPAKLSHFCYPSGEYDAKHLPWLAQYQVNTATTTKTGLFAHGTDVLQIPRILDGEDVHILELEAELCGFMTLIRQILRHERQVKG</sequence>
<dbReference type="InterPro" id="IPR002509">
    <property type="entry name" value="NODB_dom"/>
</dbReference>
<gene>
    <name evidence="5" type="ORF">EOE67_08945</name>
</gene>
<keyword evidence="3" id="KW-0812">Transmembrane</keyword>
<evidence type="ECO:0000256" key="1">
    <source>
        <dbReference type="ARBA" id="ARBA00004613"/>
    </source>
</evidence>
<dbReference type="RefSeq" id="WP_127698762.1">
    <property type="nucleotide sequence ID" value="NZ_SACS01000008.1"/>
</dbReference>
<evidence type="ECO:0000256" key="3">
    <source>
        <dbReference type="SAM" id="Phobius"/>
    </source>
</evidence>
<comment type="subcellular location">
    <subcellularLocation>
        <location evidence="1">Secreted</location>
    </subcellularLocation>
</comment>
<dbReference type="OrthoDB" id="9814639at2"/>
<evidence type="ECO:0000256" key="2">
    <source>
        <dbReference type="ARBA" id="ARBA00022729"/>
    </source>
</evidence>
<dbReference type="AlphaFoldDB" id="A0A437QSX2"/>
<dbReference type="PANTHER" id="PTHR34216">
    <property type="match status" value="1"/>
</dbReference>
<feature type="transmembrane region" description="Helical" evidence="3">
    <location>
        <begin position="7"/>
        <end position="26"/>
    </location>
</feature>
<evidence type="ECO:0000313" key="5">
    <source>
        <dbReference type="EMBL" id="RVU37607.1"/>
    </source>
</evidence>
<reference evidence="5 6" key="1">
    <citation type="submission" date="2019-01" db="EMBL/GenBank/DDBJ databases">
        <authorList>
            <person name="Chen W.-M."/>
        </authorList>
    </citation>
    <scope>NUCLEOTIDE SEQUENCE [LARGE SCALE GENOMIC DNA]</scope>
    <source>
        <strain evidence="5 6">KYPC3</strain>
    </source>
</reference>
<evidence type="ECO:0000259" key="4">
    <source>
        <dbReference type="Pfam" id="PF01522"/>
    </source>
</evidence>
<dbReference type="InterPro" id="IPR051398">
    <property type="entry name" value="Polysacch_Deacetylase"/>
</dbReference>
<dbReference type="Pfam" id="PF01522">
    <property type="entry name" value="Polysacc_deac_1"/>
    <property type="match status" value="1"/>
</dbReference>
<dbReference type="SUPFAM" id="SSF88713">
    <property type="entry name" value="Glycoside hydrolase/deacetylase"/>
    <property type="match status" value="1"/>
</dbReference>
<dbReference type="PANTHER" id="PTHR34216:SF3">
    <property type="entry name" value="POLY-BETA-1,6-N-ACETYL-D-GLUCOSAMINE N-DEACETYLASE"/>
    <property type="match status" value="1"/>
</dbReference>